<dbReference type="Proteomes" id="UP000499080">
    <property type="component" value="Unassembled WGS sequence"/>
</dbReference>
<sequence>MGLQSAAIAKGHSLQRQKHVLCIAKSNNWLELKSRNRLAIGEANAFFSQASNANYATAVKSNIIGNDFESTINQKIESIVQSLLEKMEKQILAFQEKLEQQTLALHEKIEQQTLALMKMFEKTVEIMLHNFFNMMNQTEANTKSPSRKKSAVKNFVNVSSTPMHLDAEGHYT</sequence>
<organism evidence="1 2">
    <name type="scientific">Araneus ventricosus</name>
    <name type="common">Orbweaver spider</name>
    <name type="synonym">Epeira ventricosa</name>
    <dbReference type="NCBI Taxonomy" id="182803"/>
    <lineage>
        <taxon>Eukaryota</taxon>
        <taxon>Metazoa</taxon>
        <taxon>Ecdysozoa</taxon>
        <taxon>Arthropoda</taxon>
        <taxon>Chelicerata</taxon>
        <taxon>Arachnida</taxon>
        <taxon>Araneae</taxon>
        <taxon>Araneomorphae</taxon>
        <taxon>Entelegynae</taxon>
        <taxon>Araneoidea</taxon>
        <taxon>Araneidae</taxon>
        <taxon>Araneus</taxon>
    </lineage>
</organism>
<comment type="caution">
    <text evidence="1">The sequence shown here is derived from an EMBL/GenBank/DDBJ whole genome shotgun (WGS) entry which is preliminary data.</text>
</comment>
<reference evidence="1 2" key="1">
    <citation type="journal article" date="2019" name="Sci. Rep.">
        <title>Orb-weaving spider Araneus ventricosus genome elucidates the spidroin gene catalogue.</title>
        <authorList>
            <person name="Kono N."/>
            <person name="Nakamura H."/>
            <person name="Ohtoshi R."/>
            <person name="Moran D.A.P."/>
            <person name="Shinohara A."/>
            <person name="Yoshida Y."/>
            <person name="Fujiwara M."/>
            <person name="Mori M."/>
            <person name="Tomita M."/>
            <person name="Arakawa K."/>
        </authorList>
    </citation>
    <scope>NUCLEOTIDE SEQUENCE [LARGE SCALE GENOMIC DNA]</scope>
</reference>
<dbReference type="EMBL" id="BGPR01000701">
    <property type="protein sequence ID" value="GBM32230.1"/>
    <property type="molecule type" value="Genomic_DNA"/>
</dbReference>
<proteinExistence type="predicted"/>
<evidence type="ECO:0000313" key="1">
    <source>
        <dbReference type="EMBL" id="GBM32230.1"/>
    </source>
</evidence>
<gene>
    <name evidence="1" type="ORF">AVEN_131619_1</name>
</gene>
<evidence type="ECO:0000313" key="2">
    <source>
        <dbReference type="Proteomes" id="UP000499080"/>
    </source>
</evidence>
<accession>A0A4Y2ESM1</accession>
<name>A0A4Y2ESM1_ARAVE</name>
<dbReference type="AlphaFoldDB" id="A0A4Y2ESM1"/>
<keyword evidence="2" id="KW-1185">Reference proteome</keyword>
<protein>
    <submittedName>
        <fullName evidence="1">Uncharacterized protein</fullName>
    </submittedName>
</protein>